<evidence type="ECO:0000256" key="3">
    <source>
        <dbReference type="ARBA" id="ARBA00022960"/>
    </source>
</evidence>
<comment type="subcellular location">
    <subcellularLocation>
        <location evidence="1">Membrane</location>
        <topology evidence="1">Multi-pass membrane protein</topology>
    </subcellularLocation>
</comment>
<gene>
    <name evidence="7" type="ORF">AVDCRST_MAG80-2340</name>
</gene>
<feature type="transmembrane region" description="Helical" evidence="6">
    <location>
        <begin position="124"/>
        <end position="142"/>
    </location>
</feature>
<feature type="transmembrane region" description="Helical" evidence="6">
    <location>
        <begin position="162"/>
        <end position="177"/>
    </location>
</feature>
<evidence type="ECO:0000256" key="6">
    <source>
        <dbReference type="SAM" id="Phobius"/>
    </source>
</evidence>
<evidence type="ECO:0000256" key="4">
    <source>
        <dbReference type="ARBA" id="ARBA00022989"/>
    </source>
</evidence>
<evidence type="ECO:0000313" key="7">
    <source>
        <dbReference type="EMBL" id="CAA9451648.1"/>
    </source>
</evidence>
<evidence type="ECO:0000256" key="1">
    <source>
        <dbReference type="ARBA" id="ARBA00004141"/>
    </source>
</evidence>
<dbReference type="GO" id="GO:0051301">
    <property type="term" value="P:cell division"/>
    <property type="evidence" value="ECO:0007669"/>
    <property type="project" value="UniProtKB-KW"/>
</dbReference>
<organism evidence="7">
    <name type="scientific">uncultured Rubrobacteraceae bacterium</name>
    <dbReference type="NCBI Taxonomy" id="349277"/>
    <lineage>
        <taxon>Bacteria</taxon>
        <taxon>Bacillati</taxon>
        <taxon>Actinomycetota</taxon>
        <taxon>Rubrobacteria</taxon>
        <taxon>Rubrobacterales</taxon>
        <taxon>Rubrobacteraceae</taxon>
        <taxon>environmental samples</taxon>
    </lineage>
</organism>
<dbReference type="Pfam" id="PF01098">
    <property type="entry name" value="FTSW_RODA_SPOVE"/>
    <property type="match status" value="1"/>
</dbReference>
<feature type="transmembrane region" description="Helical" evidence="6">
    <location>
        <begin position="94"/>
        <end position="112"/>
    </location>
</feature>
<reference evidence="7" key="1">
    <citation type="submission" date="2020-02" db="EMBL/GenBank/DDBJ databases">
        <authorList>
            <person name="Meier V. D."/>
        </authorList>
    </citation>
    <scope>NUCLEOTIDE SEQUENCE</scope>
    <source>
        <strain evidence="7">AVDCRST_MAG80</strain>
    </source>
</reference>
<feature type="transmembrane region" description="Helical" evidence="6">
    <location>
        <begin position="243"/>
        <end position="263"/>
    </location>
</feature>
<keyword evidence="2 6" id="KW-0812">Transmembrane</keyword>
<keyword evidence="7" id="KW-0132">Cell division</keyword>
<feature type="transmembrane region" description="Helical" evidence="6">
    <location>
        <begin position="328"/>
        <end position="348"/>
    </location>
</feature>
<feature type="transmembrane region" description="Helical" evidence="6">
    <location>
        <begin position="197"/>
        <end position="215"/>
    </location>
</feature>
<dbReference type="EMBL" id="CADCVC010000208">
    <property type="protein sequence ID" value="CAA9451648.1"/>
    <property type="molecule type" value="Genomic_DNA"/>
</dbReference>
<evidence type="ECO:0000256" key="2">
    <source>
        <dbReference type="ARBA" id="ARBA00022692"/>
    </source>
</evidence>
<evidence type="ECO:0000256" key="5">
    <source>
        <dbReference type="ARBA" id="ARBA00023136"/>
    </source>
</evidence>
<feature type="transmembrane region" description="Helical" evidence="6">
    <location>
        <begin position="221"/>
        <end position="238"/>
    </location>
</feature>
<dbReference type="PANTHER" id="PTHR30474">
    <property type="entry name" value="CELL CYCLE PROTEIN"/>
    <property type="match status" value="1"/>
</dbReference>
<feature type="transmembrane region" description="Helical" evidence="6">
    <location>
        <begin position="394"/>
        <end position="415"/>
    </location>
</feature>
<sequence>MTQRATLPMTIALLITTLGFATLIFVQEATSPPLVYGAYYAGTMVALYLGVRIWLPHSDVLLLPMVTLLTGVGLIVIYRLTYEVPGVENLATTQAGWILVGAGALVVVVLFFRDYQRLFAYKYLLAVAAVGFVASTFTPLGYEVNGARLWLQIGPVTFQPSEFARIALIVFFAGYLAEKRDIWAATSKSFMGVQLPALKYFGPIALVWAASLGLLVFEKDLGSSLLFFAVPVLMLYAATGRIAYVIIGALLFAVGSFATYLAFSHVQLRVSSWLDPWSDPDDSGFQITQSIFNIADGGITGTGLGAGFSQTIPEVETDFVFSTIASELGLLGSTALLLVFLVFAYRGIKIALLAEDDASKLLAFGLTAMFAMQTLIIVGGVTKAIPLTGITLPFVSYGGSSVVGNFVLAGLLLVVSEQAGKRSGTEERAGYDRALEEEAV</sequence>
<feature type="transmembrane region" description="Helical" evidence="6">
    <location>
        <begin position="7"/>
        <end position="26"/>
    </location>
</feature>
<name>A0A6J4QWM0_9ACTN</name>
<feature type="transmembrane region" description="Helical" evidence="6">
    <location>
        <begin position="38"/>
        <end position="55"/>
    </location>
</feature>
<dbReference type="InterPro" id="IPR001182">
    <property type="entry name" value="FtsW/RodA"/>
</dbReference>
<keyword evidence="3" id="KW-0133">Cell shape</keyword>
<dbReference type="AlphaFoldDB" id="A0A6J4QWM0"/>
<dbReference type="GO" id="GO:0032153">
    <property type="term" value="C:cell division site"/>
    <property type="evidence" value="ECO:0007669"/>
    <property type="project" value="TreeGrafter"/>
</dbReference>
<proteinExistence type="predicted"/>
<keyword evidence="5 6" id="KW-0472">Membrane</keyword>
<accession>A0A6J4QWM0</accession>
<keyword evidence="4 6" id="KW-1133">Transmembrane helix</keyword>
<feature type="transmembrane region" description="Helical" evidence="6">
    <location>
        <begin position="360"/>
        <end position="382"/>
    </location>
</feature>
<dbReference type="GO" id="GO:0008360">
    <property type="term" value="P:regulation of cell shape"/>
    <property type="evidence" value="ECO:0007669"/>
    <property type="project" value="UniProtKB-KW"/>
</dbReference>
<keyword evidence="7" id="KW-0131">Cell cycle</keyword>
<dbReference type="GO" id="GO:0015648">
    <property type="term" value="F:lipid-linked peptidoglycan transporter activity"/>
    <property type="evidence" value="ECO:0007669"/>
    <property type="project" value="TreeGrafter"/>
</dbReference>
<dbReference type="GO" id="GO:0005886">
    <property type="term" value="C:plasma membrane"/>
    <property type="evidence" value="ECO:0007669"/>
    <property type="project" value="TreeGrafter"/>
</dbReference>
<protein>
    <submittedName>
        <fullName evidence="7">FtsW-like cell division membrane protein CA_C0505</fullName>
    </submittedName>
</protein>
<dbReference type="PANTHER" id="PTHR30474:SF3">
    <property type="entry name" value="PEPTIDOGLYCAN GLYCOSYLTRANSFERASE RODA"/>
    <property type="match status" value="1"/>
</dbReference>
<feature type="transmembrane region" description="Helical" evidence="6">
    <location>
        <begin position="62"/>
        <end position="82"/>
    </location>
</feature>